<dbReference type="SUPFAM" id="SSF53187">
    <property type="entry name" value="Zn-dependent exopeptidases"/>
    <property type="match status" value="1"/>
</dbReference>
<dbReference type="GO" id="GO:0005615">
    <property type="term" value="C:extracellular space"/>
    <property type="evidence" value="ECO:0007669"/>
    <property type="project" value="TreeGrafter"/>
</dbReference>
<keyword evidence="6" id="KW-0482">Metalloprotease</keyword>
<comment type="cofactor">
    <cofactor evidence="1">
        <name>Zn(2+)</name>
        <dbReference type="ChEBI" id="CHEBI:29105"/>
    </cofactor>
</comment>
<dbReference type="SMART" id="SM00631">
    <property type="entry name" value="Zn_pept"/>
    <property type="match status" value="1"/>
</dbReference>
<evidence type="ECO:0000256" key="6">
    <source>
        <dbReference type="ARBA" id="ARBA00023049"/>
    </source>
</evidence>
<keyword evidence="10" id="KW-1185">Reference proteome</keyword>
<protein>
    <submittedName>
        <fullName evidence="9">Peptidase M14</fullName>
    </submittedName>
</protein>
<reference evidence="9 10" key="1">
    <citation type="submission" date="2017-02" db="EMBL/GenBank/DDBJ databases">
        <title>Draft genome of Acidibacillus ferrooxidans Huett2.</title>
        <authorList>
            <person name="Schopf S."/>
        </authorList>
    </citation>
    <scope>NUCLEOTIDE SEQUENCE [LARGE SCALE GENOMIC DNA]</scope>
    <source>
        <strain evidence="9 10">Huett2</strain>
    </source>
</reference>
<keyword evidence="4" id="KW-0378">Hydrolase</keyword>
<keyword evidence="3" id="KW-0645">Protease</keyword>
<dbReference type="Pfam" id="PF00246">
    <property type="entry name" value="Peptidase_M14"/>
    <property type="match status" value="2"/>
</dbReference>
<evidence type="ECO:0000256" key="7">
    <source>
        <dbReference type="PROSITE-ProRule" id="PRU01379"/>
    </source>
</evidence>
<feature type="active site" description="Proton donor/acceptor" evidence="7">
    <location>
        <position position="342"/>
    </location>
</feature>
<dbReference type="PROSITE" id="PS52035">
    <property type="entry name" value="PEPTIDASE_M14"/>
    <property type="match status" value="1"/>
</dbReference>
<sequence length="563" mass="62842">MKALYWGFTAMWDELSRLAQKYPTLMRVEVMGTSREGRAIPVVTLTQFARATAEEKSAVLVDANIHAGEVTGNAAAMYWITQCLEMYGNDQEITALLDDHTVYVVPRLSVDGAEAYLTTPAWLRSSPHTYPYSAPPEGFYPDDVNGDGVILHMRIPAEDGAFVPDELDPRVMRQRRPGEIGGTYYHVFPEGRIHRQSRSGDMPPFARAYNRARSGMDFNRNFPIRWANEAGQDGAGPFPLSEPELRCFAQWIIAHPNIAAYAALHTSGGVILRQPSTGDDTVLSSFDRLLFTRVADMGAEASGYFAGSNFEKFATGHEAVLMPGAADDWMYDHLGILGFTIELWDLAHRAGARGYGEYGMRHMIQRTPDERTDDERKIYAWVDREAIDQGVFPWTAFHHPDFGDVEIGGLHPKYVIQNPPLHLLEEECARISPFLTRLGLSTPKLRIPYLRVTKEADHVYRVVAEVANGGFLPTTSTEKGKTHTLDKLTATLEGTVEFLSGSSPYIMDHLDGYGGRDAWATPIRQRGVVEWVVRGASDEEVTISFFAPRAGRVSRSFRLSFEA</sequence>
<dbReference type="PANTHER" id="PTHR11705">
    <property type="entry name" value="PROTEASE FAMILY M14 CARBOXYPEPTIDASE A,B"/>
    <property type="match status" value="1"/>
</dbReference>
<dbReference type="CDD" id="cd06905">
    <property type="entry name" value="M14-like"/>
    <property type="match status" value="1"/>
</dbReference>
<evidence type="ECO:0000256" key="2">
    <source>
        <dbReference type="ARBA" id="ARBA00005988"/>
    </source>
</evidence>
<evidence type="ECO:0000256" key="1">
    <source>
        <dbReference type="ARBA" id="ARBA00001947"/>
    </source>
</evidence>
<evidence type="ECO:0000259" key="8">
    <source>
        <dbReference type="PROSITE" id="PS52035"/>
    </source>
</evidence>
<dbReference type="GO" id="GO:0006508">
    <property type="term" value="P:proteolysis"/>
    <property type="evidence" value="ECO:0007669"/>
    <property type="project" value="UniProtKB-KW"/>
</dbReference>
<evidence type="ECO:0000256" key="4">
    <source>
        <dbReference type="ARBA" id="ARBA00022801"/>
    </source>
</evidence>
<feature type="domain" description="Peptidase M14" evidence="8">
    <location>
        <begin position="4"/>
        <end position="370"/>
    </location>
</feature>
<dbReference type="Gene3D" id="3.40.630.10">
    <property type="entry name" value="Zn peptidases"/>
    <property type="match status" value="1"/>
</dbReference>
<proteinExistence type="inferred from homology"/>
<gene>
    <name evidence="9" type="ORF">B2M26_10900</name>
</gene>
<dbReference type="GO" id="GO:0008270">
    <property type="term" value="F:zinc ion binding"/>
    <property type="evidence" value="ECO:0007669"/>
    <property type="project" value="InterPro"/>
</dbReference>
<dbReference type="PRINTS" id="PR00765">
    <property type="entry name" value="CRBOXYPTASEA"/>
</dbReference>
<dbReference type="EMBL" id="MWPS01000027">
    <property type="protein sequence ID" value="OPG15573.1"/>
    <property type="molecule type" value="Genomic_DNA"/>
</dbReference>
<evidence type="ECO:0000313" key="10">
    <source>
        <dbReference type="Proteomes" id="UP000190229"/>
    </source>
</evidence>
<keyword evidence="5" id="KW-0862">Zinc</keyword>
<evidence type="ECO:0000313" key="9">
    <source>
        <dbReference type="EMBL" id="OPG15573.1"/>
    </source>
</evidence>
<dbReference type="PANTHER" id="PTHR11705:SF143">
    <property type="entry name" value="SLL0236 PROTEIN"/>
    <property type="match status" value="1"/>
</dbReference>
<accession>A0A1V4ERL9</accession>
<dbReference type="AlphaFoldDB" id="A0A1V4ERL9"/>
<evidence type="ECO:0000256" key="3">
    <source>
        <dbReference type="ARBA" id="ARBA00022670"/>
    </source>
</evidence>
<organism evidence="9 10">
    <name type="scientific">Ferroacidibacillus organovorans</name>
    <dbReference type="NCBI Taxonomy" id="1765683"/>
    <lineage>
        <taxon>Bacteria</taxon>
        <taxon>Bacillati</taxon>
        <taxon>Bacillota</taxon>
        <taxon>Bacilli</taxon>
        <taxon>Bacillales</taxon>
        <taxon>Alicyclobacillaceae</taxon>
        <taxon>Ferroacidibacillus</taxon>
    </lineage>
</organism>
<comment type="caution">
    <text evidence="9">The sequence shown here is derived from an EMBL/GenBank/DDBJ whole genome shotgun (WGS) entry which is preliminary data.</text>
</comment>
<comment type="similarity">
    <text evidence="2 7">Belongs to the peptidase M14 family.</text>
</comment>
<dbReference type="GO" id="GO:0004181">
    <property type="term" value="F:metallocarboxypeptidase activity"/>
    <property type="evidence" value="ECO:0007669"/>
    <property type="project" value="InterPro"/>
</dbReference>
<dbReference type="Proteomes" id="UP000190229">
    <property type="component" value="Unassembled WGS sequence"/>
</dbReference>
<dbReference type="RefSeq" id="WP_079291153.1">
    <property type="nucleotide sequence ID" value="NZ_MWPS01000027.1"/>
</dbReference>
<evidence type="ECO:0000256" key="5">
    <source>
        <dbReference type="ARBA" id="ARBA00022833"/>
    </source>
</evidence>
<name>A0A1V4ERL9_9BACL</name>
<dbReference type="InterPro" id="IPR000834">
    <property type="entry name" value="Peptidase_M14"/>
</dbReference>